<dbReference type="VEuPathDB" id="TriTrypDB:LMJLV39_360017600"/>
<name>Q4Q1V8_LEIMA</name>
<reference evidence="1 2" key="2">
    <citation type="journal article" date="2011" name="Genome Res.">
        <title>Chromosome and gene copy number variation allow major structural change between species and strains of Leishmania.</title>
        <authorList>
            <person name="Rogers M.B."/>
            <person name="Hilley J.D."/>
            <person name="Dickens N.J."/>
            <person name="Wilkes J."/>
            <person name="Bates P.A."/>
            <person name="Depledge D.P."/>
            <person name="Harris D."/>
            <person name="Her Y."/>
            <person name="Herzyk P."/>
            <person name="Imamura H."/>
            <person name="Otto T.D."/>
            <person name="Sanders M."/>
            <person name="Seeger K."/>
            <person name="Dujardin J.C."/>
            <person name="Berriman M."/>
            <person name="Smith D.F."/>
            <person name="Hertz-Fowler C."/>
            <person name="Mottram J.C."/>
        </authorList>
    </citation>
    <scope>NUCLEOTIDE SEQUENCE [LARGE SCALE GENOMIC DNA]</scope>
    <source>
        <strain evidence="2">MHOM/IL/81/Friedlin</strain>
    </source>
</reference>
<accession>Q4Q1V8</accession>
<dbReference type="VEuPathDB" id="TriTrypDB:LMJSD75_360017700"/>
<keyword evidence="2" id="KW-1185">Reference proteome</keyword>
<dbReference type="Proteomes" id="UP000000542">
    <property type="component" value="Chromosome 36"/>
</dbReference>
<dbReference type="OMA" id="FYWITRD"/>
<dbReference type="EMBL" id="FR796432">
    <property type="protein sequence ID" value="CAJ09071.1"/>
    <property type="molecule type" value="Genomic_DNA"/>
</dbReference>
<organism evidence="1 2">
    <name type="scientific">Leishmania major</name>
    <dbReference type="NCBI Taxonomy" id="5664"/>
    <lineage>
        <taxon>Eukaryota</taxon>
        <taxon>Discoba</taxon>
        <taxon>Euglenozoa</taxon>
        <taxon>Kinetoplastea</taxon>
        <taxon>Metakinetoplastina</taxon>
        <taxon>Trypanosomatida</taxon>
        <taxon>Trypanosomatidae</taxon>
        <taxon>Leishmaniinae</taxon>
        <taxon>Leishmania</taxon>
    </lineage>
</organism>
<dbReference type="RefSeq" id="XP_001686690.1">
    <property type="nucleotide sequence ID" value="XM_001686638.1"/>
</dbReference>
<dbReference type="eggNOG" id="ENOG502S6Q3">
    <property type="taxonomic scope" value="Eukaryota"/>
</dbReference>
<dbReference type="HOGENOM" id="CLU_1028512_0_0_1"/>
<dbReference type="InParanoid" id="Q4Q1V8"/>
<gene>
    <name evidence="1" type="ORF">LMJF_36_1180</name>
</gene>
<dbReference type="VEuPathDB" id="TriTrypDB:LmjF.36.1180"/>
<proteinExistence type="predicted"/>
<evidence type="ECO:0000313" key="2">
    <source>
        <dbReference type="Proteomes" id="UP000000542"/>
    </source>
</evidence>
<dbReference type="KEGG" id="lma:LMJF_36_1180"/>
<evidence type="ECO:0000313" key="1">
    <source>
        <dbReference type="EMBL" id="CAJ09071.1"/>
    </source>
</evidence>
<dbReference type="AlphaFoldDB" id="Q4Q1V8"/>
<sequence length="336" mass="36045">MLCGSRATFARTAVAFFNMKHFQTKKKYNLTPQNIYETFSTVLLPRDRLLRQSVSGGGGSRVLVLDAQQRVKGVYLPVFCMPHPSTVTNGSNSLGVAVADYTRSIEATLAMHKAGGGGGTAPTLPTVLVVLSHPQGLAYGTFRADGTPGVPMKNLALAPILANARTQQASTNIASTPLRTSGLGTVMPLLNVSHRHAEVVRDIYTELNECEHVAELAACSTFVWVQRDNMSSMTFEKAQSSERYWERAKNDGDSAAAPPPGAISFLDRRWVLLMDVALHPDTGLGLYARDPATGDRIVNATGVQSALCRGLLLLDHVPRTVANTARAANRETGVSG</sequence>
<dbReference type="GeneID" id="5655368"/>
<dbReference type="VEuPathDB" id="TriTrypDB:LMJFC_360019200"/>
<reference evidence="1 2" key="1">
    <citation type="journal article" date="2005" name="Science">
        <title>The genome of the kinetoplastid parasite, Leishmania major.</title>
        <authorList>
            <person name="Ivens A.C."/>
            <person name="Peacock C.S."/>
            <person name="Worthey E.A."/>
            <person name="Murphy L."/>
            <person name="Aggarwal G."/>
            <person name="Berriman M."/>
            <person name="Sisk E."/>
            <person name="Rajandream M.A."/>
            <person name="Adlem E."/>
            <person name="Aert R."/>
            <person name="Anupama A."/>
            <person name="Apostolou Z."/>
            <person name="Attipoe P."/>
            <person name="Bason N."/>
            <person name="Bauser C."/>
            <person name="Beck A."/>
            <person name="Beverley S.M."/>
            <person name="Bianchettin G."/>
            <person name="Borzym K."/>
            <person name="Bothe G."/>
            <person name="Bruschi C.V."/>
            <person name="Collins M."/>
            <person name="Cadag E."/>
            <person name="Ciarloni L."/>
            <person name="Clayton C."/>
            <person name="Coulson R.M."/>
            <person name="Cronin A."/>
            <person name="Cruz A.K."/>
            <person name="Davies R.M."/>
            <person name="De Gaudenzi J."/>
            <person name="Dobson D.E."/>
            <person name="Duesterhoeft A."/>
            <person name="Fazelina G."/>
            <person name="Fosker N."/>
            <person name="Frasch A.C."/>
            <person name="Fraser A."/>
            <person name="Fuchs M."/>
            <person name="Gabel C."/>
            <person name="Goble A."/>
            <person name="Goffeau A."/>
            <person name="Harris D."/>
            <person name="Hertz-Fowler C."/>
            <person name="Hilbert H."/>
            <person name="Horn D."/>
            <person name="Huang Y."/>
            <person name="Klages S."/>
            <person name="Knights A."/>
            <person name="Kube M."/>
            <person name="Larke N."/>
            <person name="Litvin L."/>
            <person name="Lord A."/>
            <person name="Louie T."/>
            <person name="Marra M."/>
            <person name="Masuy D."/>
            <person name="Matthews K."/>
            <person name="Michaeli S."/>
            <person name="Mottram J.C."/>
            <person name="Muller-Auer S."/>
            <person name="Munden H."/>
            <person name="Nelson S."/>
            <person name="Norbertczak H."/>
            <person name="Oliver K."/>
            <person name="O'neil S."/>
            <person name="Pentony M."/>
            <person name="Pohl T.M."/>
            <person name="Price C."/>
            <person name="Purnelle B."/>
            <person name="Quail M.A."/>
            <person name="Rabbinowitsch E."/>
            <person name="Reinhardt R."/>
            <person name="Rieger M."/>
            <person name="Rinta J."/>
            <person name="Robben J."/>
            <person name="Robertson L."/>
            <person name="Ruiz J.C."/>
            <person name="Rutter S."/>
            <person name="Saunders D."/>
            <person name="Schafer M."/>
            <person name="Schein J."/>
            <person name="Schwartz D.C."/>
            <person name="Seeger K."/>
            <person name="Seyler A."/>
            <person name="Sharp S."/>
            <person name="Shin H."/>
            <person name="Sivam D."/>
            <person name="Squares R."/>
            <person name="Squares S."/>
            <person name="Tosato V."/>
            <person name="Vogt C."/>
            <person name="Volckaert G."/>
            <person name="Wambutt R."/>
            <person name="Warren T."/>
            <person name="Wedler H."/>
            <person name="Woodward J."/>
            <person name="Zhou S."/>
            <person name="Zimmermann W."/>
            <person name="Smith D.F."/>
            <person name="Blackwell J.M."/>
            <person name="Stuart K.D."/>
            <person name="Barrell B."/>
            <person name="Myler P.J."/>
        </authorList>
    </citation>
    <scope>NUCLEOTIDE SEQUENCE [LARGE SCALE GENOMIC DNA]</scope>
    <source>
        <strain evidence="2">MHOM/IL/81/Friedlin</strain>
    </source>
</reference>
<protein>
    <submittedName>
        <fullName evidence="1">Uncharacterized protein</fullName>
    </submittedName>
</protein>